<organism evidence="1 2">
    <name type="scientific">Phyllobacterium trifolii</name>
    <dbReference type="NCBI Taxonomy" id="300193"/>
    <lineage>
        <taxon>Bacteria</taxon>
        <taxon>Pseudomonadati</taxon>
        <taxon>Pseudomonadota</taxon>
        <taxon>Alphaproteobacteria</taxon>
        <taxon>Hyphomicrobiales</taxon>
        <taxon>Phyllobacteriaceae</taxon>
        <taxon>Phyllobacterium</taxon>
    </lineage>
</organism>
<dbReference type="AlphaFoldDB" id="A0A839UKQ6"/>
<name>A0A839UKQ6_9HYPH</name>
<protein>
    <submittedName>
        <fullName evidence="1">Uncharacterized protein</fullName>
    </submittedName>
</protein>
<proteinExistence type="predicted"/>
<dbReference type="RefSeq" id="WP_158482225.1">
    <property type="nucleotide sequence ID" value="NZ_JACHXN010000027.1"/>
</dbReference>
<reference evidence="1 2" key="1">
    <citation type="submission" date="2020-08" db="EMBL/GenBank/DDBJ databases">
        <title>Genomic Encyclopedia of Type Strains, Phase III (KMG-III): the genomes of soil and plant-associated and newly described type strains.</title>
        <authorList>
            <person name="Whitman W."/>
        </authorList>
    </citation>
    <scope>NUCLEOTIDE SEQUENCE [LARGE SCALE GENOMIC DNA]</scope>
    <source>
        <strain evidence="1 2">CECT 7015</strain>
    </source>
</reference>
<keyword evidence="2" id="KW-1185">Reference proteome</keyword>
<accession>A0A839UKQ6</accession>
<evidence type="ECO:0000313" key="1">
    <source>
        <dbReference type="EMBL" id="MBB3149089.1"/>
    </source>
</evidence>
<gene>
    <name evidence="1" type="ORF">FHS21_005540</name>
</gene>
<comment type="caution">
    <text evidence="1">The sequence shown here is derived from an EMBL/GenBank/DDBJ whole genome shotgun (WGS) entry which is preliminary data.</text>
</comment>
<sequence>MNPLDNLYLSNTTLACFHGFGDLIEACGEEYRGTQSATEHFIVIDDTIEFAKGCFRCLLEDPSCEVDLRLMPHTSTIALKVFLGAVNWVGEVLLEKTVGFIQSASQYKDEAKPSPNHIKRHKEFLVRLYRFVDQAIDYHTKAQGLEKDRLEREIVRMIMDRLADNRPSP</sequence>
<dbReference type="Proteomes" id="UP000554520">
    <property type="component" value="Unassembled WGS sequence"/>
</dbReference>
<evidence type="ECO:0000313" key="2">
    <source>
        <dbReference type="Proteomes" id="UP000554520"/>
    </source>
</evidence>
<dbReference type="EMBL" id="JACHXN010000027">
    <property type="protein sequence ID" value="MBB3149089.1"/>
    <property type="molecule type" value="Genomic_DNA"/>
</dbReference>